<keyword evidence="1" id="KW-0732">Signal</keyword>
<dbReference type="PANTHER" id="PTHR34862:SF1">
    <property type="entry name" value="SPARK DOMAIN-CONTAINING PROTEIN"/>
    <property type="match status" value="1"/>
</dbReference>
<feature type="signal peptide" evidence="1">
    <location>
        <begin position="1"/>
        <end position="20"/>
    </location>
</feature>
<protein>
    <recommendedName>
        <fullName evidence="2">DUF7729 domain-containing protein</fullName>
    </recommendedName>
</protein>
<evidence type="ECO:0000256" key="1">
    <source>
        <dbReference type="SAM" id="SignalP"/>
    </source>
</evidence>
<dbReference type="EMBL" id="MCFC01000004">
    <property type="protein sequence ID" value="ORY33995.1"/>
    <property type="molecule type" value="Genomic_DNA"/>
</dbReference>
<reference evidence="3 4" key="1">
    <citation type="submission" date="2016-07" db="EMBL/GenBank/DDBJ databases">
        <title>Pervasive Adenine N6-methylation of Active Genes in Fungi.</title>
        <authorList>
            <consortium name="DOE Joint Genome Institute"/>
            <person name="Mondo S.J."/>
            <person name="Dannebaum R.O."/>
            <person name="Kuo R.C."/>
            <person name="Labutti K."/>
            <person name="Haridas S."/>
            <person name="Kuo A."/>
            <person name="Salamov A."/>
            <person name="Ahrendt S.R."/>
            <person name="Lipzen A."/>
            <person name="Sullivan W."/>
            <person name="Andreopoulos W.B."/>
            <person name="Clum A."/>
            <person name="Lindquist E."/>
            <person name="Daum C."/>
            <person name="Ramamoorthy G.K."/>
            <person name="Gryganskyi A."/>
            <person name="Culley D."/>
            <person name="Magnuson J.K."/>
            <person name="James T.Y."/>
            <person name="O'Malley M.A."/>
            <person name="Stajich J.E."/>
            <person name="Spatafora J.W."/>
            <person name="Visel A."/>
            <person name="Grigoriev I.V."/>
        </authorList>
    </citation>
    <scope>NUCLEOTIDE SEQUENCE [LARGE SCALE GENOMIC DNA]</scope>
    <source>
        <strain evidence="3 4">68-887.2</strain>
    </source>
</reference>
<evidence type="ECO:0000313" key="4">
    <source>
        <dbReference type="Proteomes" id="UP000193986"/>
    </source>
</evidence>
<feature type="domain" description="DUF7729" evidence="2">
    <location>
        <begin position="57"/>
        <end position="198"/>
    </location>
</feature>
<dbReference type="PANTHER" id="PTHR34862">
    <property type="entry name" value="SPARK DOMAIN-CONTAINING PROTEIN"/>
    <property type="match status" value="1"/>
</dbReference>
<comment type="caution">
    <text evidence="3">The sequence shown here is derived from an EMBL/GenBank/DDBJ whole genome shotgun (WGS) entry which is preliminary data.</text>
</comment>
<gene>
    <name evidence="3" type="ORF">BCR39DRAFT_518065</name>
</gene>
<feature type="chain" id="PRO_5012508367" description="DUF7729 domain-containing protein" evidence="1">
    <location>
        <begin position="21"/>
        <end position="271"/>
    </location>
</feature>
<dbReference type="OrthoDB" id="2536450at2759"/>
<keyword evidence="4" id="KW-1185">Reference proteome</keyword>
<dbReference type="InterPro" id="IPR056146">
    <property type="entry name" value="DUF7729"/>
</dbReference>
<dbReference type="Pfam" id="PF24855">
    <property type="entry name" value="DUF7729"/>
    <property type="match status" value="1"/>
</dbReference>
<sequence length="271" mass="26574">MVNIKAIVAGSLVVLSGTTALSTTCTAQVASLALGDAGSCLALTSLLPVLSASGSIIDSVNSYLSNLCATSTPTCTNSTLTSAESSVQSGCSSDISGGGTNAAEVDALLSLLQFYPQVHTAGCAKNQTTNEYCLTSTLEQVQNGTGQNITSSFLTSLLAGTGSTDSITQFASTGQLCTGCVQTIYDQALSANSTIASSTIGQAITSQCPAFNSTSATGVSSVSTSAAAATSSAAQSTGAAGKVEPLKNVLPFAACAGVMMAAVAVGGSLVL</sequence>
<evidence type="ECO:0000313" key="3">
    <source>
        <dbReference type="EMBL" id="ORY33995.1"/>
    </source>
</evidence>
<accession>A0A1Y2BIT1</accession>
<dbReference type="InParanoid" id="A0A1Y2BIT1"/>
<organism evidence="3 4">
    <name type="scientific">Naematelia encephala</name>
    <dbReference type="NCBI Taxonomy" id="71784"/>
    <lineage>
        <taxon>Eukaryota</taxon>
        <taxon>Fungi</taxon>
        <taxon>Dikarya</taxon>
        <taxon>Basidiomycota</taxon>
        <taxon>Agaricomycotina</taxon>
        <taxon>Tremellomycetes</taxon>
        <taxon>Tremellales</taxon>
        <taxon>Naemateliaceae</taxon>
        <taxon>Naematelia</taxon>
    </lineage>
</organism>
<proteinExistence type="predicted"/>
<dbReference type="AlphaFoldDB" id="A0A1Y2BIT1"/>
<dbReference type="Proteomes" id="UP000193986">
    <property type="component" value="Unassembled WGS sequence"/>
</dbReference>
<evidence type="ECO:0000259" key="2">
    <source>
        <dbReference type="Pfam" id="PF24855"/>
    </source>
</evidence>
<name>A0A1Y2BIT1_9TREE</name>